<dbReference type="AlphaFoldDB" id="A0AAD8FFH4"/>
<accession>A0AAD8FFH4</accession>
<evidence type="ECO:0000256" key="2">
    <source>
        <dbReference type="SAM" id="SignalP"/>
    </source>
</evidence>
<name>A0AAD8FFH4_BIOPF</name>
<keyword evidence="2" id="KW-0732">Signal</keyword>
<comment type="caution">
    <text evidence="3">The sequence shown here is derived from an EMBL/GenBank/DDBJ whole genome shotgun (WGS) entry which is preliminary data.</text>
</comment>
<feature type="chain" id="PRO_5042133029" evidence="2">
    <location>
        <begin position="20"/>
        <end position="306"/>
    </location>
</feature>
<protein>
    <submittedName>
        <fullName evidence="3">Uncharacterized protein</fullName>
    </submittedName>
</protein>
<organism evidence="3 4">
    <name type="scientific">Biomphalaria pfeifferi</name>
    <name type="common">Bloodfluke planorb</name>
    <name type="synonym">Freshwater snail</name>
    <dbReference type="NCBI Taxonomy" id="112525"/>
    <lineage>
        <taxon>Eukaryota</taxon>
        <taxon>Metazoa</taxon>
        <taxon>Spiralia</taxon>
        <taxon>Lophotrochozoa</taxon>
        <taxon>Mollusca</taxon>
        <taxon>Gastropoda</taxon>
        <taxon>Heterobranchia</taxon>
        <taxon>Euthyneura</taxon>
        <taxon>Panpulmonata</taxon>
        <taxon>Hygrophila</taxon>
        <taxon>Lymnaeoidea</taxon>
        <taxon>Planorbidae</taxon>
        <taxon>Biomphalaria</taxon>
    </lineage>
</organism>
<evidence type="ECO:0000256" key="1">
    <source>
        <dbReference type="SAM" id="Phobius"/>
    </source>
</evidence>
<keyword evidence="1" id="KW-1133">Transmembrane helix</keyword>
<reference evidence="3" key="1">
    <citation type="journal article" date="2023" name="PLoS Negl. Trop. Dis.">
        <title>A genome sequence for Biomphalaria pfeifferi, the major vector snail for the human-infecting parasite Schistosoma mansoni.</title>
        <authorList>
            <person name="Bu L."/>
            <person name="Lu L."/>
            <person name="Laidemitt M.R."/>
            <person name="Zhang S.M."/>
            <person name="Mutuku M."/>
            <person name="Mkoji G."/>
            <person name="Steinauer M."/>
            <person name="Loker E.S."/>
        </authorList>
    </citation>
    <scope>NUCLEOTIDE SEQUENCE</scope>
    <source>
        <strain evidence="3">KasaAsao</strain>
    </source>
</reference>
<keyword evidence="1" id="KW-0472">Membrane</keyword>
<sequence>MILALSFLALSFIIPNSQGTPSLQELLNVTCTNERPKLCLPYGACCRISEFCDSGMCESCLPIEVLKKSEQERKIWCRDKGQHNISLMRSESCPLACYDLFSIKDMIPLKETNFSIDNVTSFTEVKIDYSTSHHGRMSTAAIILSSAAVFLMLAIGAFLILSYIIKYRTQKSQSISSKESSAHPLIKESSTCKASSFVVDMSFKEQTAEDNLYTSHVTASTPMSKPVEKCLLEMKPLEEGIIDLSNKNNVRINTLTPLVSQKNIDKAHIMESDRKPEDEYKGNEDSNCRNAEKISEDEIVKELLLR</sequence>
<dbReference type="Proteomes" id="UP001233172">
    <property type="component" value="Unassembled WGS sequence"/>
</dbReference>
<evidence type="ECO:0000313" key="4">
    <source>
        <dbReference type="Proteomes" id="UP001233172"/>
    </source>
</evidence>
<keyword evidence="4" id="KW-1185">Reference proteome</keyword>
<feature type="transmembrane region" description="Helical" evidence="1">
    <location>
        <begin position="140"/>
        <end position="165"/>
    </location>
</feature>
<reference evidence="3" key="2">
    <citation type="submission" date="2023-04" db="EMBL/GenBank/DDBJ databases">
        <authorList>
            <person name="Bu L."/>
            <person name="Lu L."/>
            <person name="Laidemitt M.R."/>
            <person name="Zhang S.M."/>
            <person name="Mutuku M."/>
            <person name="Mkoji G."/>
            <person name="Steinauer M."/>
            <person name="Loker E.S."/>
        </authorList>
    </citation>
    <scope>NUCLEOTIDE SEQUENCE</scope>
    <source>
        <strain evidence="3">KasaAsao</strain>
        <tissue evidence="3">Whole Snail</tissue>
    </source>
</reference>
<evidence type="ECO:0000313" key="3">
    <source>
        <dbReference type="EMBL" id="KAK0061279.1"/>
    </source>
</evidence>
<proteinExistence type="predicted"/>
<gene>
    <name evidence="3" type="ORF">Bpfe_009440</name>
</gene>
<feature type="signal peptide" evidence="2">
    <location>
        <begin position="1"/>
        <end position="19"/>
    </location>
</feature>
<keyword evidence="1" id="KW-0812">Transmembrane</keyword>
<dbReference type="EMBL" id="JASAOG010000031">
    <property type="protein sequence ID" value="KAK0061279.1"/>
    <property type="molecule type" value="Genomic_DNA"/>
</dbReference>